<evidence type="ECO:0000256" key="20">
    <source>
        <dbReference type="ARBA" id="ARBA00023157"/>
    </source>
</evidence>
<evidence type="ECO:0000256" key="3">
    <source>
        <dbReference type="ARBA" id="ARBA00004251"/>
    </source>
</evidence>
<dbReference type="PANTHER" id="PTHR48057:SF17">
    <property type="entry name" value="LRR RECEPTOR-LIKE SERINE_THREONINE-PROTEIN KINASE FLS2"/>
    <property type="match status" value="1"/>
</dbReference>
<dbReference type="Pfam" id="PF13855">
    <property type="entry name" value="LRR_8"/>
    <property type="match status" value="2"/>
</dbReference>
<dbReference type="SUPFAM" id="SSF52058">
    <property type="entry name" value="L domain-like"/>
    <property type="match status" value="2"/>
</dbReference>
<dbReference type="SMART" id="SM00369">
    <property type="entry name" value="LRR_TYP"/>
    <property type="match status" value="12"/>
</dbReference>
<dbReference type="GeneID" id="107461971"/>
<evidence type="ECO:0000256" key="5">
    <source>
        <dbReference type="ARBA" id="ARBA00007274"/>
    </source>
</evidence>
<comment type="similarity">
    <text evidence="6">Belongs to the RLP family.</text>
</comment>
<keyword evidence="19 25" id="KW-0472">Membrane</keyword>
<keyword evidence="20" id="KW-1015">Disulfide bond</keyword>
<dbReference type="RefSeq" id="XP_052109285.1">
    <property type="nucleotide sequence ID" value="XM_052253325.1"/>
</dbReference>
<evidence type="ECO:0000256" key="4">
    <source>
        <dbReference type="ARBA" id="ARBA00004876"/>
    </source>
</evidence>
<keyword evidence="23" id="KW-0012">Acyltransferase</keyword>
<dbReference type="SUPFAM" id="SSF51161">
    <property type="entry name" value="Trimeric LpxA-like enzymes"/>
    <property type="match status" value="1"/>
</dbReference>
<keyword evidence="11" id="KW-0028">Amino-acid biosynthesis</keyword>
<evidence type="ECO:0000256" key="25">
    <source>
        <dbReference type="SAM" id="Phobius"/>
    </source>
</evidence>
<comment type="similarity">
    <text evidence="24">Belongs to the polygalacturonase-inhibiting protein family.</text>
</comment>
<dbReference type="Gene3D" id="2.160.10.10">
    <property type="entry name" value="Hexapeptide repeat proteins"/>
    <property type="match status" value="1"/>
</dbReference>
<dbReference type="Pfam" id="PF00560">
    <property type="entry name" value="LRR_1"/>
    <property type="match status" value="9"/>
</dbReference>
<dbReference type="FunFam" id="3.80.10.10:FF:000095">
    <property type="entry name" value="LRR receptor-like serine/threonine-protein kinase GSO1"/>
    <property type="match status" value="2"/>
</dbReference>
<keyword evidence="13" id="KW-0808">Transferase</keyword>
<dbReference type="EC" id="2.3.1.30" evidence="7"/>
<evidence type="ECO:0000256" key="16">
    <source>
        <dbReference type="ARBA" id="ARBA00022737"/>
    </source>
</evidence>
<dbReference type="GO" id="GO:0099402">
    <property type="term" value="P:plant organ development"/>
    <property type="evidence" value="ECO:0007669"/>
    <property type="project" value="UniProtKB-ARBA"/>
</dbReference>
<dbReference type="InterPro" id="IPR032675">
    <property type="entry name" value="LRR_dom_sf"/>
</dbReference>
<evidence type="ECO:0000256" key="22">
    <source>
        <dbReference type="ARBA" id="ARBA00023180"/>
    </source>
</evidence>
<evidence type="ECO:0000256" key="12">
    <source>
        <dbReference type="ARBA" id="ARBA00022614"/>
    </source>
</evidence>
<evidence type="ECO:0000256" key="19">
    <source>
        <dbReference type="ARBA" id="ARBA00023136"/>
    </source>
</evidence>
<evidence type="ECO:0000256" key="17">
    <source>
        <dbReference type="ARBA" id="ARBA00022821"/>
    </source>
</evidence>
<dbReference type="Gene3D" id="3.80.10.10">
    <property type="entry name" value="Ribonuclease Inhibitor"/>
    <property type="match status" value="5"/>
</dbReference>
<dbReference type="FunFam" id="3.80.10.10:FF:000111">
    <property type="entry name" value="LRR receptor-like serine/threonine-protein kinase ERECTA"/>
    <property type="match status" value="1"/>
</dbReference>
<evidence type="ECO:0000256" key="15">
    <source>
        <dbReference type="ARBA" id="ARBA00022729"/>
    </source>
</evidence>
<evidence type="ECO:0000256" key="21">
    <source>
        <dbReference type="ARBA" id="ARBA00023170"/>
    </source>
</evidence>
<dbReference type="PRINTS" id="PR00019">
    <property type="entry name" value="LEURICHRPT"/>
</dbReference>
<evidence type="ECO:0000313" key="28">
    <source>
        <dbReference type="RefSeq" id="XP_052109285.1"/>
    </source>
</evidence>
<dbReference type="FunFam" id="2.160.10.10:FF:000002">
    <property type="entry name" value="Serine acetyltransferase"/>
    <property type="match status" value="1"/>
</dbReference>
<evidence type="ECO:0000256" key="18">
    <source>
        <dbReference type="ARBA" id="ARBA00022989"/>
    </source>
</evidence>
<keyword evidence="16" id="KW-0677">Repeat</keyword>
<dbReference type="InterPro" id="IPR010493">
    <property type="entry name" value="Ser_AcTrfase_N"/>
</dbReference>
<sequence length="1440" mass="159046">MATFERTHCVLNHVLFHIMLVLMFLLSRKITASPTTEAEVLVKWKNSLLYTPFLNSWSLSNIHNLCSSWDAVVCDKSTNTSVSEIYLSGFDLSGTLHGLDFASLPNLTHLDLNDNSFIGSIPPQIGSLSKLIFLDFGSNNFSGTVPYEIGHLRELEYLSFYDNSFNGAIPNQVIRLPKVWYLDFGANYFASPTHWSDYSCMPSLTYLDLSYNSFTPEFPSFIMKCHNLTFLDLSFNYFNGTIPESLYTNLAKLQYLNLTGCGMEGPLSSNLSKLSNLKELRMGGNNFTGPIPKEIGFIAGLQILDLHNISARGEIPSSLGQLMQLRRLDLSINFLNSSIPLELSSCIHLTYVDLSSNNLAGPLPISFSNLTKLSELGLSYNSISGQLSASLISNWTELISLQLQQNLLTGKVPPEIGLLKKIEYLFLYGNEFSGPIPKEIGSMREMINLDFSENHFSGTIPSTISNLTNIELMNLFMNELTGTIPREIGNLKSLELFDANSNNLEGELPNSIAQLTALEYFSVFSNNLSGSVTRDFGKYSPNLSTVYLSNNNFSGLLPPDLCSGMKLSGLTVSNNSFSGIFPKSLRNCSTLTIIRLDDNHFSGNITEALGVYPSLGFLDLRSNEFTGNIPHRFFRLANLTFLDLSNNNLSGSIPNDCETFNASSLEILNLSHNNLTGTIPQCLATLPSLTVLDLQRNNLYGTLPGSFSKGNVLFTIKLNGNLLEGPLPKSLAHCTKLQVLDVGENSIEDTFPSWLGLLQELQVLILRANKFYGTFSNSSNITDAHAFPKLRVFDVSNNYFSGSLPVSFLKNFQGMMNVNYTQTGLQYMSANYSGYRSYFASIVVNMKDHSVELVKILMTFTTIDLSNNLLEGEIPQVIGELDSLKGLNLSHNGITGTIPQTLGNLRNLEWLDLSWNQIRGEIPLALINLNFLSVLNVSQNQLEGTIPTGGQFNTFQNDSYVGNAMLCGLPLSKSCSGANDDNGYTSSSMTFEDEETFGFGWKFVAVGYACGVVVGVLLGCYLFHTGKPQWLARLLGIRIPNKRVKRKNNKNRVHVKTLQTAPTFVEEVQENEAVDLWPKMKEEAEIDVNKEPILNSYYQSSILSHDSLESALANYLANRLSSASLPSSTLFDLFVGILKSDQEIMDSVKDDLKAVKERDPACISHGSKIFRNNFTDGVCKYQVKTLQTTPTFVEEVQENEAVDLWPKMKEEAKLDVNEEPILNSYYQSSILSHDSLESALANYLANRLNSASLPSNTLFDFFVGILKSDQEIMDSVKDDLKAVKERDPACISHVHCFLNFKGFLACQSHRVAHKLWLQGRKVLAFMIQNRVSKVFAVGIHPSAKIGSEILLDHVTGLVVGETTVIGNNVSILHSVTLGGTGKASGDRHPKIGDGILIGAWTCILGNIKVGECAKIGAGSVVIKDVPPRTTVVSDFVMLLF</sequence>
<dbReference type="InterPro" id="IPR042122">
    <property type="entry name" value="Ser_AcTrfase_N_sf"/>
</dbReference>
<dbReference type="NCBIfam" id="NF041874">
    <property type="entry name" value="EPS_EpsC"/>
    <property type="match status" value="1"/>
</dbReference>
<evidence type="ECO:0000256" key="10">
    <source>
        <dbReference type="ARBA" id="ARBA00022525"/>
    </source>
</evidence>
<evidence type="ECO:0000256" key="7">
    <source>
        <dbReference type="ARBA" id="ARBA00013266"/>
    </source>
</evidence>
<keyword evidence="18 25" id="KW-1133">Transmembrane helix</keyword>
<dbReference type="SUPFAM" id="SSF52047">
    <property type="entry name" value="RNI-like"/>
    <property type="match status" value="1"/>
</dbReference>
<keyword evidence="17" id="KW-0611">Plant defense</keyword>
<evidence type="ECO:0000256" key="6">
    <source>
        <dbReference type="ARBA" id="ARBA00009592"/>
    </source>
</evidence>
<evidence type="ECO:0000256" key="13">
    <source>
        <dbReference type="ARBA" id="ARBA00022679"/>
    </source>
</evidence>
<keyword evidence="9" id="KW-0134">Cell wall</keyword>
<gene>
    <name evidence="28" type="primary">LOC107461971</name>
</gene>
<feature type="domain" description="Serine acetyltransferase N-terminal" evidence="26">
    <location>
        <begin position="1204"/>
        <end position="1308"/>
    </location>
</feature>
<proteinExistence type="inferred from homology"/>
<keyword evidence="21" id="KW-0675">Receptor</keyword>
<evidence type="ECO:0000256" key="1">
    <source>
        <dbReference type="ARBA" id="ARBA00004170"/>
    </source>
</evidence>
<dbReference type="SMART" id="SM00971">
    <property type="entry name" value="SATase_N"/>
    <property type="match status" value="2"/>
</dbReference>
<dbReference type="GO" id="GO:0009653">
    <property type="term" value="P:anatomical structure morphogenesis"/>
    <property type="evidence" value="ECO:0007669"/>
    <property type="project" value="UniProtKB-ARBA"/>
</dbReference>
<dbReference type="InterPro" id="IPR052595">
    <property type="entry name" value="LRRC69/RLP"/>
</dbReference>
<keyword evidence="27" id="KW-1185">Reference proteome</keyword>
<dbReference type="InterPro" id="IPR003591">
    <property type="entry name" value="Leu-rich_rpt_typical-subtyp"/>
</dbReference>
<dbReference type="Proteomes" id="UP000515211">
    <property type="component" value="Chromosome 8"/>
</dbReference>
<evidence type="ECO:0000259" key="26">
    <source>
        <dbReference type="SMART" id="SM00971"/>
    </source>
</evidence>
<feature type="domain" description="Serine acetyltransferase N-terminal" evidence="26">
    <location>
        <begin position="1076"/>
        <end position="1166"/>
    </location>
</feature>
<keyword evidence="15" id="KW-0732">Signal</keyword>
<keyword evidence="12" id="KW-0433">Leucine-rich repeat</keyword>
<feature type="transmembrane region" description="Helical" evidence="25">
    <location>
        <begin position="9"/>
        <end position="26"/>
    </location>
</feature>
<dbReference type="FunFam" id="3.80.10.10:FF:000687">
    <property type="entry name" value="Leucine Rich Repeat family protein, expressed"/>
    <property type="match status" value="1"/>
</dbReference>
<keyword evidence="22" id="KW-0325">Glycoprotein</keyword>
<evidence type="ECO:0000256" key="11">
    <source>
        <dbReference type="ARBA" id="ARBA00022605"/>
    </source>
</evidence>
<evidence type="ECO:0000256" key="9">
    <source>
        <dbReference type="ARBA" id="ARBA00022512"/>
    </source>
</evidence>
<comment type="similarity">
    <text evidence="5">Belongs to the transferase hexapeptide repeat family.</text>
</comment>
<evidence type="ECO:0000313" key="27">
    <source>
        <dbReference type="Proteomes" id="UP000515211"/>
    </source>
</evidence>
<dbReference type="InterPro" id="IPR018357">
    <property type="entry name" value="Hexapep_transf_CS"/>
</dbReference>
<name>A0A9C6T8Q2_ARADU</name>
<dbReference type="GO" id="GO:0005737">
    <property type="term" value="C:cytoplasm"/>
    <property type="evidence" value="ECO:0007669"/>
    <property type="project" value="InterPro"/>
</dbReference>
<keyword evidence="14 25" id="KW-0812">Transmembrane</keyword>
<comment type="pathway">
    <text evidence="4">Amino-acid biosynthesis; L-cysteine biosynthesis; L-cysteine from L-serine: step 1/2.</text>
</comment>
<keyword evidence="8" id="KW-1003">Cell membrane</keyword>
<evidence type="ECO:0000256" key="14">
    <source>
        <dbReference type="ARBA" id="ARBA00022692"/>
    </source>
</evidence>
<dbReference type="InterPro" id="IPR011004">
    <property type="entry name" value="Trimer_LpxA-like_sf"/>
</dbReference>
<dbReference type="FunFam" id="3.80.10.10:FF:000400">
    <property type="entry name" value="Nuclear pore complex protein NUP107"/>
    <property type="match status" value="1"/>
</dbReference>
<dbReference type="InterPro" id="IPR045304">
    <property type="entry name" value="LbH_SAT"/>
</dbReference>
<evidence type="ECO:0000256" key="24">
    <source>
        <dbReference type="ARBA" id="ARBA00038043"/>
    </source>
</evidence>
<keyword evidence="10" id="KW-0964">Secreted</keyword>
<evidence type="ECO:0000256" key="23">
    <source>
        <dbReference type="ARBA" id="ARBA00023315"/>
    </source>
</evidence>
<dbReference type="InterPro" id="IPR001611">
    <property type="entry name" value="Leu-rich_rpt"/>
</dbReference>
<dbReference type="GO" id="GO:0006535">
    <property type="term" value="P:cysteine biosynthetic process from serine"/>
    <property type="evidence" value="ECO:0007669"/>
    <property type="project" value="InterPro"/>
</dbReference>
<dbReference type="GO" id="GO:0009001">
    <property type="term" value="F:serine O-acetyltransferase activity"/>
    <property type="evidence" value="ECO:0007669"/>
    <property type="project" value="UniProtKB-EC"/>
</dbReference>
<organism evidence="27 28">
    <name type="scientific">Arachis duranensis</name>
    <name type="common">Wild peanut</name>
    <dbReference type="NCBI Taxonomy" id="130453"/>
    <lineage>
        <taxon>Eukaryota</taxon>
        <taxon>Viridiplantae</taxon>
        <taxon>Streptophyta</taxon>
        <taxon>Embryophyta</taxon>
        <taxon>Tracheophyta</taxon>
        <taxon>Spermatophyta</taxon>
        <taxon>Magnoliopsida</taxon>
        <taxon>eudicotyledons</taxon>
        <taxon>Gunneridae</taxon>
        <taxon>Pentapetalae</taxon>
        <taxon>rosids</taxon>
        <taxon>fabids</taxon>
        <taxon>Fabales</taxon>
        <taxon>Fabaceae</taxon>
        <taxon>Papilionoideae</taxon>
        <taxon>50 kb inversion clade</taxon>
        <taxon>dalbergioids sensu lato</taxon>
        <taxon>Dalbergieae</taxon>
        <taxon>Pterocarpus clade</taxon>
        <taxon>Arachis</taxon>
    </lineage>
</organism>
<dbReference type="KEGG" id="adu:107461971"/>
<dbReference type="PROSITE" id="PS51450">
    <property type="entry name" value="LRR"/>
    <property type="match status" value="3"/>
</dbReference>
<dbReference type="CDD" id="cd03354">
    <property type="entry name" value="LbH_SAT"/>
    <property type="match status" value="1"/>
</dbReference>
<dbReference type="InterPro" id="IPR053376">
    <property type="entry name" value="Serine_acetyltransferase"/>
</dbReference>
<evidence type="ECO:0000256" key="2">
    <source>
        <dbReference type="ARBA" id="ARBA00004191"/>
    </source>
</evidence>
<dbReference type="PANTHER" id="PTHR48057">
    <property type="entry name" value="LEUCINE-RICH REPEAT SERINE/THREONINE-PROTEIN KINASE 1"/>
    <property type="match status" value="1"/>
</dbReference>
<protein>
    <recommendedName>
        <fullName evidence="7">serine O-acetyltransferase</fullName>
        <ecNumber evidence="7">2.3.1.30</ecNumber>
    </recommendedName>
</protein>
<dbReference type="GO" id="GO:0006952">
    <property type="term" value="P:defense response"/>
    <property type="evidence" value="ECO:0007669"/>
    <property type="project" value="UniProtKB-KW"/>
</dbReference>
<dbReference type="GO" id="GO:0005886">
    <property type="term" value="C:plasma membrane"/>
    <property type="evidence" value="ECO:0007669"/>
    <property type="project" value="UniProtKB-SubCell"/>
</dbReference>
<evidence type="ECO:0000256" key="8">
    <source>
        <dbReference type="ARBA" id="ARBA00022475"/>
    </source>
</evidence>
<accession>A0A9C6T8Q2</accession>
<dbReference type="Gene3D" id="1.10.3130.10">
    <property type="entry name" value="serine acetyltransferase, domain 1"/>
    <property type="match status" value="2"/>
</dbReference>
<reference evidence="27" key="1">
    <citation type="journal article" date="2016" name="Nat. Genet.">
        <title>The genome sequences of Arachis duranensis and Arachis ipaensis, the diploid ancestors of cultivated peanut.</title>
        <authorList>
            <person name="Bertioli D.J."/>
            <person name="Cannon S.B."/>
            <person name="Froenicke L."/>
            <person name="Huang G."/>
            <person name="Farmer A.D."/>
            <person name="Cannon E.K."/>
            <person name="Liu X."/>
            <person name="Gao D."/>
            <person name="Clevenger J."/>
            <person name="Dash S."/>
            <person name="Ren L."/>
            <person name="Moretzsohn M.C."/>
            <person name="Shirasawa K."/>
            <person name="Huang W."/>
            <person name="Vidigal B."/>
            <person name="Abernathy B."/>
            <person name="Chu Y."/>
            <person name="Niederhuth C.E."/>
            <person name="Umale P."/>
            <person name="Araujo A.C."/>
            <person name="Kozik A."/>
            <person name="Kim K.D."/>
            <person name="Burow M.D."/>
            <person name="Varshney R.K."/>
            <person name="Wang X."/>
            <person name="Zhang X."/>
            <person name="Barkley N."/>
            <person name="Guimaraes P.M."/>
            <person name="Isobe S."/>
            <person name="Guo B."/>
            <person name="Liao B."/>
            <person name="Stalker H.T."/>
            <person name="Schmitz R.J."/>
            <person name="Scheffler B.E."/>
            <person name="Leal-Bertioli S.C."/>
            <person name="Xun X."/>
            <person name="Jackson S.A."/>
            <person name="Michelmore R."/>
            <person name="Ozias-Akins P."/>
        </authorList>
    </citation>
    <scope>NUCLEOTIDE SEQUENCE [LARGE SCALE GENOMIC DNA]</scope>
    <source>
        <strain evidence="27">cv. V14167</strain>
    </source>
</reference>
<dbReference type="PROSITE" id="PS00101">
    <property type="entry name" value="HEXAPEP_TRANSFERASES"/>
    <property type="match status" value="1"/>
</dbReference>
<reference evidence="28" key="2">
    <citation type="submission" date="2025-08" db="UniProtKB">
        <authorList>
            <consortium name="RefSeq"/>
        </authorList>
    </citation>
    <scope>IDENTIFICATION</scope>
    <source>
        <tissue evidence="28">Whole plant</tissue>
    </source>
</reference>
<comment type="subcellular location">
    <subcellularLocation>
        <location evidence="3">Cell membrane</location>
        <topology evidence="3">Single-pass type I membrane protein</topology>
    </subcellularLocation>
    <subcellularLocation>
        <location evidence="1">Membrane</location>
        <topology evidence="1">Peripheral membrane protein</topology>
    </subcellularLocation>
    <subcellularLocation>
        <location evidence="2">Secreted</location>
        <location evidence="2">Cell wall</location>
    </subcellularLocation>
</comment>
<dbReference type="Pfam" id="PF06426">
    <property type="entry name" value="SATase_N"/>
    <property type="match status" value="2"/>
</dbReference>